<gene>
    <name evidence="1" type="ORF">BM524_15920</name>
</gene>
<reference evidence="1 2" key="1">
    <citation type="submission" date="2016-11" db="EMBL/GenBank/DDBJ databases">
        <title>Networking in microbes: conjugative elements and plasmids in the genus Alteromonas.</title>
        <authorList>
            <person name="Lopez-Perez M."/>
            <person name="Ramon-Marco N."/>
            <person name="Rodriguez-Valera F."/>
        </authorList>
    </citation>
    <scope>NUCLEOTIDE SEQUENCE [LARGE SCALE GENOMIC DNA]</scope>
    <source>
        <strain evidence="1 2">CP48</strain>
    </source>
</reference>
<organism evidence="1 2">
    <name type="scientific">Alteromonas mediterranea</name>
    <dbReference type="NCBI Taxonomy" id="314275"/>
    <lineage>
        <taxon>Bacteria</taxon>
        <taxon>Pseudomonadati</taxon>
        <taxon>Pseudomonadota</taxon>
        <taxon>Gammaproteobacteria</taxon>
        <taxon>Alteromonadales</taxon>
        <taxon>Alteromonadaceae</taxon>
        <taxon>Alteromonas/Salinimonas group</taxon>
        <taxon>Alteromonas</taxon>
    </lineage>
</organism>
<sequence length="347" mass="40422">MIVFTDKQSYGKAVWEAFIKHLGYMDENEIILLVDNNSFPDYELPSNVRKIAYRNRFEAIKIILSYKKRRLFFLNVVDLFRFQFLKYIGRKLFVWHQGIIPEESYSRHNSTLRYYILSVIEFLALRNADGAVLVSSEAKSFLERKYKFLSLKKCIVVPCLSDFSLTNISEPRDNKFVYIGGISPWQCFEDVIASYLYIKNVIENATLSIYTLDKEKAKITVEKFTSNYKELGIEIASLTSRNEVEAALNNHRYGFLLRKNIPLNNVASPIKFGEYLSCGVAPIITDAVIDYAKIVREDGIGIISSKDKNTLVDDIKLFDKSPQEIYQSYRNRFNSQQIRKDYKWLLN</sequence>
<evidence type="ECO:0000313" key="2">
    <source>
        <dbReference type="Proteomes" id="UP000182101"/>
    </source>
</evidence>
<dbReference type="Gene3D" id="3.40.50.2000">
    <property type="entry name" value="Glycogen Phosphorylase B"/>
    <property type="match status" value="1"/>
</dbReference>
<accession>A0AAC9JGC3</accession>
<dbReference type="SUPFAM" id="SSF53756">
    <property type="entry name" value="UDP-Glycosyltransferase/glycogen phosphorylase"/>
    <property type="match status" value="1"/>
</dbReference>
<evidence type="ECO:0000313" key="1">
    <source>
        <dbReference type="EMBL" id="APD91162.1"/>
    </source>
</evidence>
<dbReference type="RefSeq" id="WP_071960037.1">
    <property type="nucleotide sequence ID" value="NZ_CP018024.1"/>
</dbReference>
<protein>
    <submittedName>
        <fullName evidence="1">Uncharacterized protein</fullName>
    </submittedName>
</protein>
<dbReference type="EMBL" id="CP018024">
    <property type="protein sequence ID" value="APD91162.1"/>
    <property type="molecule type" value="Genomic_DNA"/>
</dbReference>
<dbReference type="AlphaFoldDB" id="A0AAC9JGC3"/>
<proteinExistence type="predicted"/>
<dbReference type="Proteomes" id="UP000182101">
    <property type="component" value="Chromosome"/>
</dbReference>
<name>A0AAC9JGC3_9ALTE</name>